<reference evidence="3" key="1">
    <citation type="journal article" date="2019" name="Int. J. Syst. Evol. Microbiol.">
        <title>The Global Catalogue of Microorganisms (GCM) 10K type strain sequencing project: providing services to taxonomists for standard genome sequencing and annotation.</title>
        <authorList>
            <consortium name="The Broad Institute Genomics Platform"/>
            <consortium name="The Broad Institute Genome Sequencing Center for Infectious Disease"/>
            <person name="Wu L."/>
            <person name="Ma J."/>
        </authorList>
    </citation>
    <scope>NUCLEOTIDE SEQUENCE [LARGE SCALE GENOMIC DNA]</scope>
    <source>
        <strain evidence="3">JCM 12165</strain>
    </source>
</reference>
<sequence>MLFQPAYLTRHRSDVAAVEPLYAALDLETTGLDARSDRVCEVAVVRFRADGTLIDEYTTLIDPQRPIGASEYHGITDEDVADAPTFGDAWPDLSRMLVGSVVVAHNLPFEDKFLAAELARLGQPMPHLVGVCSAVACRSQLDGPSYSLQSLYRTAASEWIEDSHTALGDCRALTTLMQWLLASAPAPLWLVGPTPGERDVFAHSPGRIVPRAVRLTRRKDGYLGAIARRFPLGAEHPVDSDGAQQYVSALDEIIADRRVTGDEGWRMELLARRAGFTQQRLIAEHRKAWERATADLDLSQSDRLPMGLRQRLSQLAHDLGHPSLAADLELDSEPTPTSTGYLKGWRIGVDGTAPDVESVARLVVDNGGAIAKRITGTVRLMVAMDPRGTSAQLERAREFAIPVLVAAEAREHLRPVLEAAAAAERQRQEEQVRWQAERDRYVAEQDAYFRHRWHITERPPEWEIQNWQEDDEYEIEDCGESDELPPSRTWQQEVTEINLPQGHAVLAAWKRVRDARLTGAPISPARAAELGAALRVEFDRYQAAGGSWSSGIYDDLKHLEEVAGQVRGRFYVDWVPVLDEHRAAKRDDTALVLLLELIDAAERFAQVSGGPPAPAYTARAAVIYRRRRNYDAEVVILERWEEALPEGFTPGPSQARFLQRLEVARRLQHRAQQTRI</sequence>
<dbReference type="SUPFAM" id="SSF53098">
    <property type="entry name" value="Ribonuclease H-like"/>
    <property type="match status" value="1"/>
</dbReference>
<keyword evidence="2" id="KW-0269">Exonuclease</keyword>
<dbReference type="InterPro" id="IPR012337">
    <property type="entry name" value="RNaseH-like_sf"/>
</dbReference>
<dbReference type="PANTHER" id="PTHR30231">
    <property type="entry name" value="DNA POLYMERASE III SUBUNIT EPSILON"/>
    <property type="match status" value="1"/>
</dbReference>
<dbReference type="GO" id="GO:0004527">
    <property type="term" value="F:exonuclease activity"/>
    <property type="evidence" value="ECO:0007669"/>
    <property type="project" value="UniProtKB-KW"/>
</dbReference>
<keyword evidence="2" id="KW-0540">Nuclease</keyword>
<dbReference type="Proteomes" id="UP001597145">
    <property type="component" value="Unassembled WGS sequence"/>
</dbReference>
<dbReference type="Pfam" id="PF00929">
    <property type="entry name" value="RNase_T"/>
    <property type="match status" value="1"/>
</dbReference>
<keyword evidence="3" id="KW-1185">Reference proteome</keyword>
<keyword evidence="2" id="KW-0378">Hydrolase</keyword>
<dbReference type="PANTHER" id="PTHR30231:SF41">
    <property type="entry name" value="DNA POLYMERASE III SUBUNIT EPSILON"/>
    <property type="match status" value="1"/>
</dbReference>
<dbReference type="InterPro" id="IPR013520">
    <property type="entry name" value="Ribonucl_H"/>
</dbReference>
<evidence type="ECO:0000313" key="2">
    <source>
        <dbReference type="EMBL" id="MFD1535306.1"/>
    </source>
</evidence>
<evidence type="ECO:0000259" key="1">
    <source>
        <dbReference type="SMART" id="SM00479"/>
    </source>
</evidence>
<gene>
    <name evidence="2" type="ORF">ACFSCY_38465</name>
</gene>
<name>A0ABW4FZA2_9PSEU</name>
<dbReference type="Gene3D" id="3.30.420.10">
    <property type="entry name" value="Ribonuclease H-like superfamily/Ribonuclease H"/>
    <property type="match status" value="1"/>
</dbReference>
<dbReference type="CDD" id="cd06127">
    <property type="entry name" value="DEDDh"/>
    <property type="match status" value="1"/>
</dbReference>
<dbReference type="SMART" id="SM00479">
    <property type="entry name" value="EXOIII"/>
    <property type="match status" value="1"/>
</dbReference>
<proteinExistence type="predicted"/>
<feature type="domain" description="Exonuclease" evidence="1">
    <location>
        <begin position="21"/>
        <end position="186"/>
    </location>
</feature>
<organism evidence="2 3">
    <name type="scientific">Pseudonocardia aurantiaca</name>
    <dbReference type="NCBI Taxonomy" id="75290"/>
    <lineage>
        <taxon>Bacteria</taxon>
        <taxon>Bacillati</taxon>
        <taxon>Actinomycetota</taxon>
        <taxon>Actinomycetes</taxon>
        <taxon>Pseudonocardiales</taxon>
        <taxon>Pseudonocardiaceae</taxon>
        <taxon>Pseudonocardia</taxon>
    </lineage>
</organism>
<comment type="caution">
    <text evidence="2">The sequence shown here is derived from an EMBL/GenBank/DDBJ whole genome shotgun (WGS) entry which is preliminary data.</text>
</comment>
<accession>A0ABW4FZA2</accession>
<dbReference type="InterPro" id="IPR036397">
    <property type="entry name" value="RNaseH_sf"/>
</dbReference>
<dbReference type="EMBL" id="JBHUCP010000052">
    <property type="protein sequence ID" value="MFD1535306.1"/>
    <property type="molecule type" value="Genomic_DNA"/>
</dbReference>
<protein>
    <submittedName>
        <fullName evidence="2">3'-5' exonuclease</fullName>
    </submittedName>
</protein>
<evidence type="ECO:0000313" key="3">
    <source>
        <dbReference type="Proteomes" id="UP001597145"/>
    </source>
</evidence>
<dbReference type="RefSeq" id="WP_343981384.1">
    <property type="nucleotide sequence ID" value="NZ_BAAAJG010000014.1"/>
</dbReference>